<name>T0H8T0_9SPHN</name>
<dbReference type="AlphaFoldDB" id="T0H8T0"/>
<sequence length="35" mass="4089">MIENRSRPTRATHTYQISHGFAEADFLNMEAVQEH</sequence>
<gene>
    <name evidence="1" type="ORF">L284_21145</name>
</gene>
<evidence type="ECO:0000313" key="2">
    <source>
        <dbReference type="Proteomes" id="UP000015527"/>
    </source>
</evidence>
<proteinExistence type="predicted"/>
<comment type="caution">
    <text evidence="1">The sequence shown here is derived from an EMBL/GenBank/DDBJ whole genome shotgun (WGS) entry which is preliminary data.</text>
</comment>
<accession>T0H8T0</accession>
<protein>
    <submittedName>
        <fullName evidence="1">Uncharacterized protein</fullName>
    </submittedName>
</protein>
<dbReference type="Proteomes" id="UP000015527">
    <property type="component" value="Unassembled WGS sequence"/>
</dbReference>
<reference evidence="1 2" key="1">
    <citation type="journal article" date="2013" name="Genome Announc.">
        <title>Genome Sequence of Novosphingobium lindaniclasticum LE124T, Isolated from a Hexachlorocyclohexane Dumpsite.</title>
        <authorList>
            <person name="Saxena A."/>
            <person name="Nayyar N."/>
            <person name="Sangwan N."/>
            <person name="Kumari R."/>
            <person name="Khurana J.P."/>
            <person name="Lal R."/>
        </authorList>
    </citation>
    <scope>NUCLEOTIDE SEQUENCE [LARGE SCALE GENOMIC DNA]</scope>
    <source>
        <strain evidence="1 2">LE124</strain>
    </source>
</reference>
<keyword evidence="2" id="KW-1185">Reference proteome</keyword>
<dbReference type="EMBL" id="ATHL01000146">
    <property type="protein sequence ID" value="EQB08518.1"/>
    <property type="molecule type" value="Genomic_DNA"/>
</dbReference>
<evidence type="ECO:0000313" key="1">
    <source>
        <dbReference type="EMBL" id="EQB08518.1"/>
    </source>
</evidence>
<organism evidence="1 2">
    <name type="scientific">Novosphingobium lindaniclasticum LE124</name>
    <dbReference type="NCBI Taxonomy" id="1096930"/>
    <lineage>
        <taxon>Bacteria</taxon>
        <taxon>Pseudomonadati</taxon>
        <taxon>Pseudomonadota</taxon>
        <taxon>Alphaproteobacteria</taxon>
        <taxon>Sphingomonadales</taxon>
        <taxon>Sphingomonadaceae</taxon>
        <taxon>Novosphingobium</taxon>
    </lineage>
</organism>